<dbReference type="Proteomes" id="UP000294662">
    <property type="component" value="Unassembled WGS sequence"/>
</dbReference>
<dbReference type="OrthoDB" id="6057486at2"/>
<dbReference type="AlphaFoldDB" id="A0A4R5EFH1"/>
<dbReference type="InterPro" id="IPR036390">
    <property type="entry name" value="WH_DNA-bd_sf"/>
</dbReference>
<dbReference type="Pfam" id="PF09339">
    <property type="entry name" value="HTH_IclR"/>
    <property type="match status" value="1"/>
</dbReference>
<dbReference type="InterPro" id="IPR036388">
    <property type="entry name" value="WH-like_DNA-bd_sf"/>
</dbReference>
<keyword evidence="3" id="KW-1185">Reference proteome</keyword>
<name>A0A4R5EFH1_9RHOB</name>
<dbReference type="GO" id="GO:0003677">
    <property type="term" value="F:DNA binding"/>
    <property type="evidence" value="ECO:0007669"/>
    <property type="project" value="InterPro"/>
</dbReference>
<dbReference type="SUPFAM" id="SSF46785">
    <property type="entry name" value="Winged helix' DNA-binding domain"/>
    <property type="match status" value="1"/>
</dbReference>
<dbReference type="EMBL" id="SMFP01000039">
    <property type="protein sequence ID" value="TDE33070.1"/>
    <property type="molecule type" value="Genomic_DNA"/>
</dbReference>
<organism evidence="2 3">
    <name type="scientific">Antarcticimicrobium sediminis</name>
    <dbReference type="NCBI Taxonomy" id="2546227"/>
    <lineage>
        <taxon>Bacteria</taxon>
        <taxon>Pseudomonadati</taxon>
        <taxon>Pseudomonadota</taxon>
        <taxon>Alphaproteobacteria</taxon>
        <taxon>Rhodobacterales</taxon>
        <taxon>Paracoccaceae</taxon>
        <taxon>Antarcticimicrobium</taxon>
    </lineage>
</organism>
<dbReference type="GO" id="GO:0006355">
    <property type="term" value="P:regulation of DNA-templated transcription"/>
    <property type="evidence" value="ECO:0007669"/>
    <property type="project" value="InterPro"/>
</dbReference>
<reference evidence="2 3" key="1">
    <citation type="submission" date="2019-03" db="EMBL/GenBank/DDBJ databases">
        <authorList>
            <person name="Zhang S."/>
        </authorList>
    </citation>
    <scope>NUCLEOTIDE SEQUENCE [LARGE SCALE GENOMIC DNA]</scope>
    <source>
        <strain evidence="2 3">S4J41</strain>
    </source>
</reference>
<evidence type="ECO:0000259" key="1">
    <source>
        <dbReference type="Pfam" id="PF09339"/>
    </source>
</evidence>
<feature type="domain" description="HTH iclR-type" evidence="1">
    <location>
        <begin position="61"/>
        <end position="92"/>
    </location>
</feature>
<evidence type="ECO:0000313" key="2">
    <source>
        <dbReference type="EMBL" id="TDE33070.1"/>
    </source>
</evidence>
<protein>
    <submittedName>
        <fullName evidence="2">ArsR family transcriptional regulator</fullName>
    </submittedName>
</protein>
<dbReference type="InterPro" id="IPR005471">
    <property type="entry name" value="Tscrpt_reg_IclR_N"/>
</dbReference>
<dbReference type="Gene3D" id="1.10.10.10">
    <property type="entry name" value="Winged helix-like DNA-binding domain superfamily/Winged helix DNA-binding domain"/>
    <property type="match status" value="1"/>
</dbReference>
<gene>
    <name evidence="2" type="ORF">E1B25_21665</name>
</gene>
<sequence length="142" mass="15756">MADGDDSEQARAALRTEVQGQIIECLNRFYAMETGMWGSPVDCLIIRTVVQGRIQGKLYDLSALSEVLGLPISTLHRKIGTLVKSGYLRREPRGKSVYIAPTEITNIELDKSFESMVATLRRLYNGDLDIEMKAICGIDCAT</sequence>
<evidence type="ECO:0000313" key="3">
    <source>
        <dbReference type="Proteomes" id="UP000294662"/>
    </source>
</evidence>
<proteinExistence type="predicted"/>
<accession>A0A4R5EFH1</accession>
<comment type="caution">
    <text evidence="2">The sequence shown here is derived from an EMBL/GenBank/DDBJ whole genome shotgun (WGS) entry which is preliminary data.</text>
</comment>